<reference evidence="1" key="2">
    <citation type="journal article" date="2015" name="Fish Shellfish Immunol.">
        <title>Early steps in the European eel (Anguilla anguilla)-Vibrio vulnificus interaction in the gills: Role of the RtxA13 toxin.</title>
        <authorList>
            <person name="Callol A."/>
            <person name="Pajuelo D."/>
            <person name="Ebbesson L."/>
            <person name="Teles M."/>
            <person name="MacKenzie S."/>
            <person name="Amaro C."/>
        </authorList>
    </citation>
    <scope>NUCLEOTIDE SEQUENCE</scope>
</reference>
<reference evidence="1" key="1">
    <citation type="submission" date="2014-11" db="EMBL/GenBank/DDBJ databases">
        <authorList>
            <person name="Amaro Gonzalez C."/>
        </authorList>
    </citation>
    <scope>NUCLEOTIDE SEQUENCE</scope>
</reference>
<organism evidence="1">
    <name type="scientific">Anguilla anguilla</name>
    <name type="common">European freshwater eel</name>
    <name type="synonym">Muraena anguilla</name>
    <dbReference type="NCBI Taxonomy" id="7936"/>
    <lineage>
        <taxon>Eukaryota</taxon>
        <taxon>Metazoa</taxon>
        <taxon>Chordata</taxon>
        <taxon>Craniata</taxon>
        <taxon>Vertebrata</taxon>
        <taxon>Euteleostomi</taxon>
        <taxon>Actinopterygii</taxon>
        <taxon>Neopterygii</taxon>
        <taxon>Teleostei</taxon>
        <taxon>Anguilliformes</taxon>
        <taxon>Anguillidae</taxon>
        <taxon>Anguilla</taxon>
    </lineage>
</organism>
<evidence type="ECO:0000313" key="1">
    <source>
        <dbReference type="EMBL" id="JAH98089.1"/>
    </source>
</evidence>
<dbReference type="EMBL" id="GBXM01010488">
    <property type="protein sequence ID" value="JAH98089.1"/>
    <property type="molecule type" value="Transcribed_RNA"/>
</dbReference>
<accession>A0A0E9X653</accession>
<sequence>MRVCEIAVSFSTDREWILPAFSLQLLCGNVVCLPKPPNSFQPLTEERGTGHFAQLKWFQPAAGNLKNKFRQVRILHVSICRNTWSTEFKLVFQSFSSPRSMLWILMLSVLIVHTTLLQTTTV</sequence>
<name>A0A0E9X653_ANGAN</name>
<dbReference type="AlphaFoldDB" id="A0A0E9X653"/>
<protein>
    <submittedName>
        <fullName evidence="1">Uncharacterized protein</fullName>
    </submittedName>
</protein>
<proteinExistence type="predicted"/>